<organism evidence="1 2">
    <name type="scientific">Cecembia calidifontis</name>
    <dbReference type="NCBI Taxonomy" id="1187080"/>
    <lineage>
        <taxon>Bacteria</taxon>
        <taxon>Pseudomonadati</taxon>
        <taxon>Bacteroidota</taxon>
        <taxon>Cytophagia</taxon>
        <taxon>Cytophagales</taxon>
        <taxon>Cyclobacteriaceae</taxon>
        <taxon>Cecembia</taxon>
    </lineage>
</organism>
<comment type="caution">
    <text evidence="1">The sequence shown here is derived from an EMBL/GenBank/DDBJ whole genome shotgun (WGS) entry which is preliminary data.</text>
</comment>
<keyword evidence="2" id="KW-1185">Reference proteome</keyword>
<evidence type="ECO:0000313" key="1">
    <source>
        <dbReference type="EMBL" id="RZS96063.1"/>
    </source>
</evidence>
<dbReference type="Proteomes" id="UP000292209">
    <property type="component" value="Unassembled WGS sequence"/>
</dbReference>
<protein>
    <submittedName>
        <fullName evidence="1">Uncharacterized protein</fullName>
    </submittedName>
</protein>
<sequence>MNFLKIHKTCLLDNTMQKKIYLLILFTFFLKFSKGQSTLEYFNNTAYSVQKILTPTGFILPQAVVVDSTEPDFEIEIIQNPLIQRDNRGVITNVTLNFEIQVSKWVNLRRSGNNGGTSPSVSNPRGGNTQIERVLINLGFGNHGSQGTVIVTEIIQVGSGRLIYQTPTGIFTIPINIFISPSTSNL</sequence>
<name>A0A4Q7P7F1_9BACT</name>
<proteinExistence type="predicted"/>
<evidence type="ECO:0000313" key="2">
    <source>
        <dbReference type="Proteomes" id="UP000292209"/>
    </source>
</evidence>
<dbReference type="AlphaFoldDB" id="A0A4Q7P7F1"/>
<gene>
    <name evidence="1" type="ORF">BC751_1619</name>
</gene>
<reference evidence="1 2" key="1">
    <citation type="submission" date="2019-02" db="EMBL/GenBank/DDBJ databases">
        <title>Genomic Encyclopedia of Archaeal and Bacterial Type Strains, Phase II (KMG-II): from individual species to whole genera.</title>
        <authorList>
            <person name="Goeker M."/>
        </authorList>
    </citation>
    <scope>NUCLEOTIDE SEQUENCE [LARGE SCALE GENOMIC DNA]</scope>
    <source>
        <strain evidence="1 2">DSM 21411</strain>
    </source>
</reference>
<accession>A0A4Q7P7F1</accession>
<dbReference type="OrthoDB" id="839823at2"/>
<dbReference type="RefSeq" id="WP_130275069.1">
    <property type="nucleotide sequence ID" value="NZ_SGXG01000001.1"/>
</dbReference>
<dbReference type="EMBL" id="SGXG01000001">
    <property type="protein sequence ID" value="RZS96063.1"/>
    <property type="molecule type" value="Genomic_DNA"/>
</dbReference>